<sequence length="70" mass="8113">MREGHFLFSQDPSYTERCSCSSFLDVHALTIVLLLRVYEAIRLCTFSPSLQIPPVTRNVGCFSMWCLRRL</sequence>
<name>A0A7T8KKC1_CALRO</name>
<evidence type="ECO:0000313" key="1">
    <source>
        <dbReference type="EMBL" id="QQP57526.1"/>
    </source>
</evidence>
<dbReference type="Proteomes" id="UP000595437">
    <property type="component" value="Chromosome 2"/>
</dbReference>
<dbReference type="AlphaFoldDB" id="A0A7T8KKC1"/>
<dbReference type="EMBL" id="CP045891">
    <property type="protein sequence ID" value="QQP57526.1"/>
    <property type="molecule type" value="Genomic_DNA"/>
</dbReference>
<reference evidence="2" key="1">
    <citation type="submission" date="2021-01" db="EMBL/GenBank/DDBJ databases">
        <title>Caligus Genome Assembly.</title>
        <authorList>
            <person name="Gallardo-Escarate C."/>
        </authorList>
    </citation>
    <scope>NUCLEOTIDE SEQUENCE [LARGE SCALE GENOMIC DNA]</scope>
</reference>
<proteinExistence type="predicted"/>
<evidence type="ECO:0000313" key="2">
    <source>
        <dbReference type="Proteomes" id="UP000595437"/>
    </source>
</evidence>
<keyword evidence="2" id="KW-1185">Reference proteome</keyword>
<organism evidence="1 2">
    <name type="scientific">Caligus rogercresseyi</name>
    <name type="common">Sea louse</name>
    <dbReference type="NCBI Taxonomy" id="217165"/>
    <lineage>
        <taxon>Eukaryota</taxon>
        <taxon>Metazoa</taxon>
        <taxon>Ecdysozoa</taxon>
        <taxon>Arthropoda</taxon>
        <taxon>Crustacea</taxon>
        <taxon>Multicrustacea</taxon>
        <taxon>Hexanauplia</taxon>
        <taxon>Copepoda</taxon>
        <taxon>Siphonostomatoida</taxon>
        <taxon>Caligidae</taxon>
        <taxon>Caligus</taxon>
    </lineage>
</organism>
<protein>
    <submittedName>
        <fullName evidence="1">Uncharacterized protein</fullName>
    </submittedName>
</protein>
<gene>
    <name evidence="1" type="ORF">FKW44_002543</name>
</gene>
<accession>A0A7T8KKC1</accession>